<dbReference type="GO" id="GO:0009307">
    <property type="term" value="P:DNA restriction-modification system"/>
    <property type="evidence" value="ECO:0007669"/>
    <property type="project" value="UniProtKB-KW"/>
</dbReference>
<dbReference type="Gene3D" id="3.40.50.300">
    <property type="entry name" value="P-loop containing nucleotide triphosphate hydrolases"/>
    <property type="match status" value="3"/>
</dbReference>
<dbReference type="GO" id="GO:0005524">
    <property type="term" value="F:ATP binding"/>
    <property type="evidence" value="ECO:0007669"/>
    <property type="project" value="UniProtKB-KW"/>
</dbReference>
<dbReference type="SMART" id="SM00487">
    <property type="entry name" value="DEXDc"/>
    <property type="match status" value="1"/>
</dbReference>
<evidence type="ECO:0000313" key="3">
    <source>
        <dbReference type="EMBL" id="BDX04627.1"/>
    </source>
</evidence>
<gene>
    <name evidence="3" type="ORF">MACH26_01480</name>
</gene>
<dbReference type="PROSITE" id="PS51192">
    <property type="entry name" value="HELICASE_ATP_BIND_1"/>
    <property type="match status" value="1"/>
</dbReference>
<dbReference type="GO" id="GO:0003677">
    <property type="term" value="F:DNA binding"/>
    <property type="evidence" value="ECO:0007669"/>
    <property type="project" value="UniProtKB-KW"/>
</dbReference>
<dbReference type="InterPro" id="IPR055180">
    <property type="entry name" value="HsdR_RecA-like_helicase_dom_2"/>
</dbReference>
<proteinExistence type="predicted"/>
<reference evidence="3" key="1">
    <citation type="submission" date="2023-01" db="EMBL/GenBank/DDBJ databases">
        <title>Complete genome sequence of Planctobacterium marinum strain Dej080120_11.</title>
        <authorList>
            <person name="Ueki S."/>
            <person name="Maruyama F."/>
        </authorList>
    </citation>
    <scope>NUCLEOTIDE SEQUENCE</scope>
    <source>
        <strain evidence="3">Dej080120_11</strain>
    </source>
</reference>
<dbReference type="RefSeq" id="WP_338290421.1">
    <property type="nucleotide sequence ID" value="NZ_AP027272.1"/>
</dbReference>
<dbReference type="CDD" id="cd22332">
    <property type="entry name" value="HsdR_N"/>
    <property type="match status" value="1"/>
</dbReference>
<dbReference type="Proteomes" id="UP001333710">
    <property type="component" value="Chromosome"/>
</dbReference>
<protein>
    <recommendedName>
        <fullName evidence="2">Helicase ATP-binding domain-containing protein</fullName>
    </recommendedName>
</protein>
<dbReference type="SUPFAM" id="SSF52540">
    <property type="entry name" value="P-loop containing nucleoside triphosphate hydrolases"/>
    <property type="match status" value="2"/>
</dbReference>
<keyword evidence="4" id="KW-1185">Reference proteome</keyword>
<name>A0AA48HJA5_9ALTE</name>
<dbReference type="Pfam" id="PF18766">
    <property type="entry name" value="SWI2_SNF2"/>
    <property type="match status" value="1"/>
</dbReference>
<dbReference type="GO" id="GO:0009035">
    <property type="term" value="F:type I site-specific deoxyribonuclease activity"/>
    <property type="evidence" value="ECO:0007669"/>
    <property type="project" value="UniProtKB-EC"/>
</dbReference>
<dbReference type="PANTHER" id="PTHR42927:SF1">
    <property type="entry name" value="HELICASE SUPERFAMILY 1 AND 2 DOMAIN-CONTAINING PROTEIN"/>
    <property type="match status" value="1"/>
</dbReference>
<dbReference type="InterPro" id="IPR007409">
    <property type="entry name" value="Restrct_endonuc_type1_HsdR_N"/>
</dbReference>
<dbReference type="PANTHER" id="PTHR42927">
    <property type="entry name" value="HELICASE SUPERFAMILY 1 AND 2 DOMAIN-CONTAINING PROTEIN"/>
    <property type="match status" value="1"/>
</dbReference>
<dbReference type="InterPro" id="IPR040980">
    <property type="entry name" value="SWI2_SNF2"/>
</dbReference>
<dbReference type="Gene3D" id="3.90.1570.50">
    <property type="match status" value="1"/>
</dbReference>
<evidence type="ECO:0000313" key="4">
    <source>
        <dbReference type="Proteomes" id="UP001333710"/>
    </source>
</evidence>
<sequence length="986" mass="112057">MADKAELIFQKHIATFLNKQHEYAVLEQSEITDLEHYIAEDHLLAFIRASQGATLERLKSDYGSDAPQEIMQALKEQLTIAPLWVVIRNGLNVRGHHFKLYGPKPRSHDSAANDLYKENRITFKCELVISEAKRPDIVLFLNGLPIIVIELKHEASGQNVHDGVTQFNKRNHADKIFQLPFLYIAADTSEVKVATSPVNENNFRWFNTGLENHPITEGEYPVEYLYRDVLSKDSILEAISFFLVYVPKEEADGDKPEKPAYSIFPRYHQSRMVKDVSENVLQHFSEHGHLGKKYLINHSAGSGKTLSISWLADRLHSLYKPETSDKAVEMIFILTDRKSLDKNVRDELVNFNHLDGVIKFAKKSKFLAQYIKNRASIIVTTQQKFVKVLEILESDESLKKLKVAFLIDEAHRSQEGKMGTAIRVPFREKANEQESPDTEGTAEDDKDPADEMAKIIRAHDNNQLFVAFTATPSNATVQLFGEAFDTYSEAEAIQEGYIVDVAASIISYETLYHLDSPVIPPKDDKLYPPGVISKALKNVAFQDEGLIQYKSEVMLRIFDEDVRPLINGTAKAMIVTSSRLAGLSYYHILKEKLRDKNEADPSRFDYKVLYAFSDFVHPKSNEVITEADVNSLGPNELIEDRFEGNEYKIMVVASKFQTGFDQPLLAGMFLDKPVYDRNAVQTVSRLNRCSDGKDSVVVVDFTNNAANIQKAFNKYRKGTPYVTSEPDKEQCIEIYKSILKQGLFTDIDADDYLKMLHGVAADVALQAEVVKWRRRFESQFSEVDDRKAFVYLLAKLVKSYDFLSCFFEYSEQLTNFCAFADFIGPQLIKQGTVSDLMKYIRKVELSKATVRYQGVQELIPKTIKTKSGGKGPGGAPKKVTISDMLTKLKEQFDISDEEALVIKQVCEEKSSDKLVQDTVHSHINDELYLRNYFRPQLRKSIEASYDELGMFEQLTDPKYTDDGSIFDTMAYTVIASQASIFSSRHI</sequence>
<evidence type="ECO:0000256" key="1">
    <source>
        <dbReference type="SAM" id="MobiDB-lite"/>
    </source>
</evidence>
<accession>A0AA48HJA5</accession>
<feature type="region of interest" description="Disordered" evidence="1">
    <location>
        <begin position="425"/>
        <end position="447"/>
    </location>
</feature>
<dbReference type="EMBL" id="AP027272">
    <property type="protein sequence ID" value="BDX04627.1"/>
    <property type="molecule type" value="Genomic_DNA"/>
</dbReference>
<dbReference type="Pfam" id="PF04313">
    <property type="entry name" value="HSDR_N"/>
    <property type="match status" value="1"/>
</dbReference>
<feature type="domain" description="Helicase ATP-binding" evidence="2">
    <location>
        <begin position="285"/>
        <end position="490"/>
    </location>
</feature>
<dbReference type="AlphaFoldDB" id="A0AA48HJA5"/>
<evidence type="ECO:0000259" key="2">
    <source>
        <dbReference type="PROSITE" id="PS51192"/>
    </source>
</evidence>
<dbReference type="Pfam" id="PF22679">
    <property type="entry name" value="T1R_D3-like"/>
    <property type="match status" value="1"/>
</dbReference>
<dbReference type="REBASE" id="754469">
    <property type="entry name" value="Pma1ORF1460P"/>
</dbReference>
<dbReference type="KEGG" id="pmaw:MACH26_01480"/>
<feature type="compositionally biased region" description="Acidic residues" evidence="1">
    <location>
        <begin position="434"/>
        <end position="447"/>
    </location>
</feature>
<organism evidence="3 4">
    <name type="scientific">Planctobacterium marinum</name>
    <dbReference type="NCBI Taxonomy" id="1631968"/>
    <lineage>
        <taxon>Bacteria</taxon>
        <taxon>Pseudomonadati</taxon>
        <taxon>Pseudomonadota</taxon>
        <taxon>Gammaproteobacteria</taxon>
        <taxon>Alteromonadales</taxon>
        <taxon>Alteromonadaceae</taxon>
        <taxon>Planctobacterium</taxon>
    </lineage>
</organism>
<dbReference type="InterPro" id="IPR027417">
    <property type="entry name" value="P-loop_NTPase"/>
</dbReference>
<dbReference type="InterPro" id="IPR014001">
    <property type="entry name" value="Helicase_ATP-bd"/>
</dbReference>